<evidence type="ECO:0000256" key="1">
    <source>
        <dbReference type="SAM" id="MobiDB-lite"/>
    </source>
</evidence>
<evidence type="ECO:0000313" key="2">
    <source>
        <dbReference type="EMBL" id="KAJ2935924.1"/>
    </source>
</evidence>
<protein>
    <submittedName>
        <fullName evidence="2">Uncharacterized protein</fullName>
    </submittedName>
</protein>
<dbReference type="EMBL" id="JANBPK010000259">
    <property type="protein sequence ID" value="KAJ2935924.1"/>
    <property type="molecule type" value="Genomic_DNA"/>
</dbReference>
<feature type="non-terminal residue" evidence="2">
    <location>
        <position position="1"/>
    </location>
</feature>
<comment type="caution">
    <text evidence="2">The sequence shown here is derived from an EMBL/GenBank/DDBJ whole genome shotgun (WGS) entry which is preliminary data.</text>
</comment>
<name>A0A9W8JN62_9AGAR</name>
<dbReference type="Proteomes" id="UP001140091">
    <property type="component" value="Unassembled WGS sequence"/>
</dbReference>
<proteinExistence type="predicted"/>
<accession>A0A9W8JN62</accession>
<evidence type="ECO:0000313" key="3">
    <source>
        <dbReference type="Proteomes" id="UP001140091"/>
    </source>
</evidence>
<organism evidence="2 3">
    <name type="scientific">Candolleomyces eurysporus</name>
    <dbReference type="NCBI Taxonomy" id="2828524"/>
    <lineage>
        <taxon>Eukaryota</taxon>
        <taxon>Fungi</taxon>
        <taxon>Dikarya</taxon>
        <taxon>Basidiomycota</taxon>
        <taxon>Agaricomycotina</taxon>
        <taxon>Agaricomycetes</taxon>
        <taxon>Agaricomycetidae</taxon>
        <taxon>Agaricales</taxon>
        <taxon>Agaricineae</taxon>
        <taxon>Psathyrellaceae</taxon>
        <taxon>Candolleomyces</taxon>
    </lineage>
</organism>
<sequence length="138" mass="15295">MTLSQLSPPARSSIDSVRTVPDGGNIRDKAVRDAVHLIQSCVGKMRAGGKDNLTQIWHDVMIGVVSLENAIEGSQLSASARLDAILWSSNGPTACLMPDEFQTRWRGEYEQFIHDPSFRENKLKQYRRNTAPAQTLNG</sequence>
<dbReference type="AlphaFoldDB" id="A0A9W8JN62"/>
<keyword evidence="3" id="KW-1185">Reference proteome</keyword>
<reference evidence="2" key="1">
    <citation type="submission" date="2022-06" db="EMBL/GenBank/DDBJ databases">
        <title>Genome Sequence of Candolleomyces eurysporus.</title>
        <authorList>
            <person name="Buettner E."/>
        </authorList>
    </citation>
    <scope>NUCLEOTIDE SEQUENCE</scope>
    <source>
        <strain evidence="2">VTCC 930004</strain>
    </source>
</reference>
<feature type="region of interest" description="Disordered" evidence="1">
    <location>
        <begin position="1"/>
        <end position="25"/>
    </location>
</feature>
<gene>
    <name evidence="2" type="ORF">H1R20_g1170</name>
</gene>